<accession>A0A1I0X3E7</accession>
<feature type="region of interest" description="Disordered" evidence="1">
    <location>
        <begin position="46"/>
        <end position="103"/>
    </location>
</feature>
<dbReference type="PROSITE" id="PS51257">
    <property type="entry name" value="PROKAR_LIPOPROTEIN"/>
    <property type="match status" value="1"/>
</dbReference>
<dbReference type="AlphaFoldDB" id="A0A1I0X3E7"/>
<dbReference type="InterPro" id="IPR012334">
    <property type="entry name" value="Pectin_lyas_fold"/>
</dbReference>
<feature type="signal peptide" evidence="2">
    <location>
        <begin position="1"/>
        <end position="23"/>
    </location>
</feature>
<dbReference type="EMBL" id="FOKA01000004">
    <property type="protein sequence ID" value="SFA94888.1"/>
    <property type="molecule type" value="Genomic_DNA"/>
</dbReference>
<feature type="chain" id="PRO_5039588528" evidence="2">
    <location>
        <begin position="24"/>
        <end position="405"/>
    </location>
</feature>
<gene>
    <name evidence="3" type="ORF">SAMN05421867_10459</name>
</gene>
<dbReference type="STRING" id="988821.SAMN05421867_10459"/>
<reference evidence="3 4" key="1">
    <citation type="submission" date="2016-10" db="EMBL/GenBank/DDBJ databases">
        <authorList>
            <person name="de Groot N.N."/>
        </authorList>
    </citation>
    <scope>NUCLEOTIDE SEQUENCE [LARGE SCALE GENOMIC DNA]</scope>
    <source>
        <strain evidence="3 4">CGMCC 4.6945</strain>
    </source>
</reference>
<proteinExistence type="predicted"/>
<dbReference type="SMART" id="SM00710">
    <property type="entry name" value="PbH1"/>
    <property type="match status" value="4"/>
</dbReference>
<keyword evidence="2" id="KW-0732">Signal</keyword>
<protein>
    <submittedName>
        <fullName evidence="3">Right handed beta helix region</fullName>
    </submittedName>
</protein>
<dbReference type="InterPro" id="IPR006626">
    <property type="entry name" value="PbH1"/>
</dbReference>
<dbReference type="InterPro" id="IPR011050">
    <property type="entry name" value="Pectin_lyase_fold/virulence"/>
</dbReference>
<dbReference type="RefSeq" id="WP_175499330.1">
    <property type="nucleotide sequence ID" value="NZ_BONM01000015.1"/>
</dbReference>
<feature type="compositionally biased region" description="Acidic residues" evidence="1">
    <location>
        <begin position="68"/>
        <end position="88"/>
    </location>
</feature>
<keyword evidence="4" id="KW-1185">Reference proteome</keyword>
<name>A0A1I0X3E7_9CELL</name>
<evidence type="ECO:0000256" key="2">
    <source>
        <dbReference type="SAM" id="SignalP"/>
    </source>
</evidence>
<dbReference type="Proteomes" id="UP000199012">
    <property type="component" value="Unassembled WGS sequence"/>
</dbReference>
<evidence type="ECO:0000256" key="1">
    <source>
        <dbReference type="SAM" id="MobiDB-lite"/>
    </source>
</evidence>
<organism evidence="3 4">
    <name type="scientific">Cellulomonas marina</name>
    <dbReference type="NCBI Taxonomy" id="988821"/>
    <lineage>
        <taxon>Bacteria</taxon>
        <taxon>Bacillati</taxon>
        <taxon>Actinomycetota</taxon>
        <taxon>Actinomycetes</taxon>
        <taxon>Micrococcales</taxon>
        <taxon>Cellulomonadaceae</taxon>
        <taxon>Cellulomonas</taxon>
    </lineage>
</organism>
<dbReference type="Gene3D" id="2.160.20.10">
    <property type="entry name" value="Single-stranded right-handed beta-helix, Pectin lyase-like"/>
    <property type="match status" value="1"/>
</dbReference>
<sequence>MSRAPARRALALLALVVVLTACSEGGPDAAPAVTTAAGEVPGEVVATTTGAPSGAPLVSGSGAADDQPSGDDDEQAEDDDEKEEDEDGMSLSSPSPLPGWMVAPKPDTGLCRAATTEVADGDELRAALSAAGPGSTIRLRPGLYEGRFVITASGTSEAPATLCGPADAVLDGGGVEGGYVLHLDGAQHWLLHGFTVRNGQKGVMADGTVGTTISGLTVYGIGDEAVHLRRHSTDNRVVDNVISDTGHRRGKFGEGVYIGTATSNWESITDGEPDRSDRNEVARNAIYATTSEAVDIKEGTSEGVLHDNQFDGSGITDADSWVDVKGNDWEIRDNVGRFSPLDGFQTHDVADGWGTRNVFTGNSGAIDADEGHLVALRPVNENVVRCDNRLEGDGRSAGLSNVDCR</sequence>
<evidence type="ECO:0000313" key="3">
    <source>
        <dbReference type="EMBL" id="SFA94888.1"/>
    </source>
</evidence>
<evidence type="ECO:0000313" key="4">
    <source>
        <dbReference type="Proteomes" id="UP000199012"/>
    </source>
</evidence>
<dbReference type="SUPFAM" id="SSF51126">
    <property type="entry name" value="Pectin lyase-like"/>
    <property type="match status" value="1"/>
</dbReference>